<evidence type="ECO:0000313" key="15">
    <source>
        <dbReference type="Proteomes" id="UP000268014"/>
    </source>
</evidence>
<dbReference type="PROSITE" id="PS51829">
    <property type="entry name" value="P_HOMO_B"/>
    <property type="match status" value="1"/>
</dbReference>
<dbReference type="InterPro" id="IPR008979">
    <property type="entry name" value="Galactose-bd-like_sf"/>
</dbReference>
<comment type="similarity">
    <text evidence="1">Belongs to the peptidase S8 family. Furin subfamily.</text>
</comment>
<dbReference type="STRING" id="6290.A0A158QL00"/>
<dbReference type="InterPro" id="IPR022398">
    <property type="entry name" value="Peptidase_S8_His-AS"/>
</dbReference>
<dbReference type="Gene3D" id="3.40.50.200">
    <property type="entry name" value="Peptidase S8/S53 domain"/>
    <property type="match status" value="1"/>
</dbReference>
<dbReference type="FunFam" id="3.40.50.200:FF:000021">
    <property type="entry name" value="Proprotein convertase subtilisin/kexin type 5a"/>
    <property type="match status" value="1"/>
</dbReference>
<name>A0A158QL00_HAEPC</name>
<evidence type="ECO:0000256" key="7">
    <source>
        <dbReference type="ARBA" id="ARBA00022837"/>
    </source>
</evidence>
<dbReference type="Proteomes" id="UP000268014">
    <property type="component" value="Unassembled WGS sequence"/>
</dbReference>
<evidence type="ECO:0000259" key="13">
    <source>
        <dbReference type="PROSITE" id="PS51829"/>
    </source>
</evidence>
<dbReference type="Pfam" id="PF00082">
    <property type="entry name" value="Peptidase_S8"/>
    <property type="match status" value="1"/>
</dbReference>
<feature type="active site" description="Charge relay system" evidence="11 12">
    <location>
        <position position="149"/>
    </location>
</feature>
<keyword evidence="8" id="KW-0865">Zymogen</keyword>
<dbReference type="CDD" id="cd04059">
    <property type="entry name" value="Peptidases_S8_Protein_convertases_Kexins_Furin-like"/>
    <property type="match status" value="1"/>
</dbReference>
<evidence type="ECO:0000256" key="11">
    <source>
        <dbReference type="PIRSR" id="PIRSR615500-1"/>
    </source>
</evidence>
<evidence type="ECO:0000256" key="8">
    <source>
        <dbReference type="ARBA" id="ARBA00023145"/>
    </source>
</evidence>
<evidence type="ECO:0000256" key="5">
    <source>
        <dbReference type="ARBA" id="ARBA00022801"/>
    </source>
</evidence>
<dbReference type="SUPFAM" id="SSF49785">
    <property type="entry name" value="Galactose-binding domain-like"/>
    <property type="match status" value="1"/>
</dbReference>
<dbReference type="Gene3D" id="3.30.70.850">
    <property type="entry name" value="Peptidase S8, pro-domain"/>
    <property type="match status" value="1"/>
</dbReference>
<dbReference type="OrthoDB" id="300641at2759"/>
<keyword evidence="5 12" id="KW-0378">Hydrolase</keyword>
<keyword evidence="7" id="KW-0106">Calcium</keyword>
<reference evidence="16" key="1">
    <citation type="submission" date="2016-04" db="UniProtKB">
        <authorList>
            <consortium name="WormBaseParasite"/>
        </authorList>
    </citation>
    <scope>IDENTIFICATION</scope>
</reference>
<dbReference type="Gene3D" id="2.60.120.260">
    <property type="entry name" value="Galactose-binding domain-like"/>
    <property type="match status" value="1"/>
</dbReference>
<organism evidence="16">
    <name type="scientific">Haemonchus placei</name>
    <name type="common">Barber's pole worm</name>
    <dbReference type="NCBI Taxonomy" id="6290"/>
    <lineage>
        <taxon>Eukaryota</taxon>
        <taxon>Metazoa</taxon>
        <taxon>Ecdysozoa</taxon>
        <taxon>Nematoda</taxon>
        <taxon>Chromadorea</taxon>
        <taxon>Rhabditida</taxon>
        <taxon>Rhabditina</taxon>
        <taxon>Rhabditomorpha</taxon>
        <taxon>Strongyloidea</taxon>
        <taxon>Trichostrongylidae</taxon>
        <taxon>Haemonchus</taxon>
    </lineage>
</organism>
<reference evidence="14 15" key="2">
    <citation type="submission" date="2018-11" db="EMBL/GenBank/DDBJ databases">
        <authorList>
            <consortium name="Pathogen Informatics"/>
        </authorList>
    </citation>
    <scope>NUCLEOTIDE SEQUENCE [LARGE SCALE GENOMIC DNA]</scope>
    <source>
        <strain evidence="14 15">MHpl1</strain>
    </source>
</reference>
<dbReference type="WBParaSite" id="HPLM_0000555201-mRNA-1">
    <property type="protein sequence ID" value="HPLM_0000555201-mRNA-1"/>
    <property type="gene ID" value="HPLM_0000555201"/>
</dbReference>
<keyword evidence="2 12" id="KW-0645">Protease</keyword>
<dbReference type="PANTHER" id="PTHR42884:SF33">
    <property type="entry name" value="ENDOPROTEASE AEX-5"/>
    <property type="match status" value="1"/>
</dbReference>
<dbReference type="InterPro" id="IPR032815">
    <property type="entry name" value="S8_pro-domain"/>
</dbReference>
<dbReference type="InterPro" id="IPR038466">
    <property type="entry name" value="S8_pro-domain_sf"/>
</dbReference>
<dbReference type="Pfam" id="PF01483">
    <property type="entry name" value="P_proprotein"/>
    <property type="match status" value="1"/>
</dbReference>
<keyword evidence="9" id="KW-1015">Disulfide bond</keyword>
<dbReference type="FunFam" id="2.60.120.260:FF:000006">
    <property type="entry name" value="Proprotein convertase subtilisin/kexin type 5"/>
    <property type="match status" value="1"/>
</dbReference>
<dbReference type="Pfam" id="PF16470">
    <property type="entry name" value="S8_pro-domain"/>
    <property type="match status" value="1"/>
</dbReference>
<evidence type="ECO:0000256" key="4">
    <source>
        <dbReference type="ARBA" id="ARBA00022729"/>
    </source>
</evidence>
<dbReference type="PROSITE" id="PS00137">
    <property type="entry name" value="SUBTILASE_HIS"/>
    <property type="match status" value="1"/>
</dbReference>
<dbReference type="AlphaFoldDB" id="A0A158QL00"/>
<dbReference type="InterPro" id="IPR036852">
    <property type="entry name" value="Peptidase_S8/S53_dom_sf"/>
</dbReference>
<gene>
    <name evidence="14" type="ORF">HPLM_LOCUS5544</name>
</gene>
<keyword evidence="3" id="KW-0165">Cleavage on pair of basic residues</keyword>
<feature type="domain" description="P/Homo B" evidence="13">
    <location>
        <begin position="401"/>
        <end position="539"/>
    </location>
</feature>
<dbReference type="GO" id="GO:0005802">
    <property type="term" value="C:trans-Golgi network"/>
    <property type="evidence" value="ECO:0007669"/>
    <property type="project" value="TreeGrafter"/>
</dbReference>
<keyword evidence="4" id="KW-0732">Signal</keyword>
<dbReference type="InterPro" id="IPR015500">
    <property type="entry name" value="Peptidase_S8_subtilisin-rel"/>
</dbReference>
<accession>A0A158QL00</accession>
<evidence type="ECO:0000256" key="10">
    <source>
        <dbReference type="ARBA" id="ARBA00023180"/>
    </source>
</evidence>
<dbReference type="GO" id="GO:0004252">
    <property type="term" value="F:serine-type endopeptidase activity"/>
    <property type="evidence" value="ECO:0007669"/>
    <property type="project" value="UniProtKB-UniRule"/>
</dbReference>
<sequence>MEIDAADLHKVETIARTAGFVIDGRLQSFENIYLASKRSRHKRDTGDIVQELISLKEVKWAEHLIPLSREKRTVMFSDPLYAEQLRSWSSTPNMFIPEAWEKGFSGKGVTLAVVDDDIDSNHEDLKLPYDPSISYSFIKKQPRGTDETHGTRCAGIIAMTANNTKCGVGVAHQSRLGGLTVLADNHFLNDAIEGDALAYKSDRIDIYSVSWGPKDDGRSAERPGTLAQKAIEFGAVHGRKGLGSLYVWASGNGGLEDDDCAMDGYASNLHTITFGVATPAGIPPWYTEGCSAVMAAISEDSTISNGMVTTDVGNKCVTFSGSSAAAPLAAGVLALVLEANPSLSQRDIQHLLVRTSHSEHLMSSSPDYWIANGAGLHFSRFFGFGVLNALRLTTSARNWKSVPPMSTCSRQFNVLHGNFNANSTLTIELPFESCAETSGQVNYLERLQLDASIEHTRRGLVSLFLTSPAGTTVQLLQPRKHDDSPDGLQKWPFISVAHWGENPRGTWRFEAHSMGHRDLKDVRGLLTSVTLTVYGTKDDPLKDNAFILGIK</sequence>
<evidence type="ECO:0000256" key="12">
    <source>
        <dbReference type="PROSITE-ProRule" id="PRU01240"/>
    </source>
</evidence>
<keyword evidence="10" id="KW-0325">Glycoprotein</keyword>
<feature type="active site" description="Charge relay system" evidence="11 12">
    <location>
        <position position="323"/>
    </location>
</feature>
<dbReference type="PANTHER" id="PTHR42884">
    <property type="entry name" value="PROPROTEIN CONVERTASE SUBTILISIN/KEXIN-RELATED"/>
    <property type="match status" value="1"/>
</dbReference>
<keyword evidence="15" id="KW-1185">Reference proteome</keyword>
<dbReference type="SUPFAM" id="SSF52743">
    <property type="entry name" value="Subtilisin-like"/>
    <property type="match status" value="1"/>
</dbReference>
<feature type="active site" description="Charge relay system" evidence="11 12">
    <location>
        <position position="115"/>
    </location>
</feature>
<evidence type="ECO:0000256" key="3">
    <source>
        <dbReference type="ARBA" id="ARBA00022685"/>
    </source>
</evidence>
<dbReference type="InterPro" id="IPR000209">
    <property type="entry name" value="Peptidase_S8/S53_dom"/>
</dbReference>
<dbReference type="PRINTS" id="PR00723">
    <property type="entry name" value="SUBTILISIN"/>
</dbReference>
<evidence type="ECO:0000256" key="6">
    <source>
        <dbReference type="ARBA" id="ARBA00022825"/>
    </source>
</evidence>
<protein>
    <submittedName>
        <fullName evidence="16">P/Homo B domain-containing protein</fullName>
    </submittedName>
</protein>
<evidence type="ECO:0000256" key="1">
    <source>
        <dbReference type="ARBA" id="ARBA00005325"/>
    </source>
</evidence>
<dbReference type="EMBL" id="UZAF01016355">
    <property type="protein sequence ID" value="VDO26343.1"/>
    <property type="molecule type" value="Genomic_DNA"/>
</dbReference>
<evidence type="ECO:0000256" key="9">
    <source>
        <dbReference type="ARBA" id="ARBA00023157"/>
    </source>
</evidence>
<dbReference type="GO" id="GO:0016485">
    <property type="term" value="P:protein processing"/>
    <property type="evidence" value="ECO:0007669"/>
    <property type="project" value="TreeGrafter"/>
</dbReference>
<dbReference type="InterPro" id="IPR002884">
    <property type="entry name" value="P_dom"/>
</dbReference>
<dbReference type="PROSITE" id="PS51892">
    <property type="entry name" value="SUBTILASE"/>
    <property type="match status" value="1"/>
</dbReference>
<proteinExistence type="inferred from homology"/>
<dbReference type="InterPro" id="IPR034182">
    <property type="entry name" value="Kexin/furin"/>
</dbReference>
<evidence type="ECO:0000313" key="16">
    <source>
        <dbReference type="WBParaSite" id="HPLM_0000555201-mRNA-1"/>
    </source>
</evidence>
<dbReference type="GO" id="GO:0000139">
    <property type="term" value="C:Golgi membrane"/>
    <property type="evidence" value="ECO:0007669"/>
    <property type="project" value="TreeGrafter"/>
</dbReference>
<dbReference type="OMA" id="MEGNQCG"/>
<evidence type="ECO:0000256" key="2">
    <source>
        <dbReference type="ARBA" id="ARBA00022670"/>
    </source>
</evidence>
<evidence type="ECO:0000313" key="14">
    <source>
        <dbReference type="EMBL" id="VDO26343.1"/>
    </source>
</evidence>
<keyword evidence="6 12" id="KW-0720">Serine protease</keyword>